<evidence type="ECO:0000313" key="2">
    <source>
        <dbReference type="Proteomes" id="UP000075883"/>
    </source>
</evidence>
<evidence type="ECO:0000313" key="1">
    <source>
        <dbReference type="EnsemblMetazoa" id="ACUA024927-PA"/>
    </source>
</evidence>
<organism evidence="1 2">
    <name type="scientific">Anopheles culicifacies</name>
    <dbReference type="NCBI Taxonomy" id="139723"/>
    <lineage>
        <taxon>Eukaryota</taxon>
        <taxon>Metazoa</taxon>
        <taxon>Ecdysozoa</taxon>
        <taxon>Arthropoda</taxon>
        <taxon>Hexapoda</taxon>
        <taxon>Insecta</taxon>
        <taxon>Pterygota</taxon>
        <taxon>Neoptera</taxon>
        <taxon>Endopterygota</taxon>
        <taxon>Diptera</taxon>
        <taxon>Nematocera</taxon>
        <taxon>Culicoidea</taxon>
        <taxon>Culicidae</taxon>
        <taxon>Anophelinae</taxon>
        <taxon>Anopheles</taxon>
        <taxon>culicifacies species complex</taxon>
    </lineage>
</organism>
<name>A0A182MS38_9DIPT</name>
<reference evidence="2" key="1">
    <citation type="submission" date="2013-09" db="EMBL/GenBank/DDBJ databases">
        <title>The Genome Sequence of Anopheles culicifacies species A.</title>
        <authorList>
            <consortium name="The Broad Institute Genomics Platform"/>
            <person name="Neafsey D.E."/>
            <person name="Besansky N."/>
            <person name="Howell P."/>
            <person name="Walton C."/>
            <person name="Young S.K."/>
            <person name="Zeng Q."/>
            <person name="Gargeya S."/>
            <person name="Fitzgerald M."/>
            <person name="Haas B."/>
            <person name="Abouelleil A."/>
            <person name="Allen A.W."/>
            <person name="Alvarado L."/>
            <person name="Arachchi H.M."/>
            <person name="Berlin A.M."/>
            <person name="Chapman S.B."/>
            <person name="Gainer-Dewar J."/>
            <person name="Goldberg J."/>
            <person name="Griggs A."/>
            <person name="Gujja S."/>
            <person name="Hansen M."/>
            <person name="Howarth C."/>
            <person name="Imamovic A."/>
            <person name="Ireland A."/>
            <person name="Larimer J."/>
            <person name="McCowan C."/>
            <person name="Murphy C."/>
            <person name="Pearson M."/>
            <person name="Poon T.W."/>
            <person name="Priest M."/>
            <person name="Roberts A."/>
            <person name="Saif S."/>
            <person name="Shea T."/>
            <person name="Sisk P."/>
            <person name="Sykes S."/>
            <person name="Wortman J."/>
            <person name="Nusbaum C."/>
            <person name="Birren B."/>
        </authorList>
    </citation>
    <scope>NUCLEOTIDE SEQUENCE [LARGE SCALE GENOMIC DNA]</scope>
    <source>
        <strain evidence="2">A-37</strain>
    </source>
</reference>
<keyword evidence="2" id="KW-1185">Reference proteome</keyword>
<proteinExistence type="predicted"/>
<dbReference type="InterPro" id="IPR036412">
    <property type="entry name" value="HAD-like_sf"/>
</dbReference>
<reference evidence="1" key="2">
    <citation type="submission" date="2020-05" db="UniProtKB">
        <authorList>
            <consortium name="EnsemblMetazoa"/>
        </authorList>
    </citation>
    <scope>IDENTIFICATION</scope>
    <source>
        <strain evidence="1">A-37</strain>
    </source>
</reference>
<dbReference type="EnsemblMetazoa" id="ACUA024927-RA">
    <property type="protein sequence ID" value="ACUA024927-PA"/>
    <property type="gene ID" value="ACUA024927"/>
</dbReference>
<accession>A0A182MS38</accession>
<protein>
    <submittedName>
        <fullName evidence="1">Uncharacterized protein</fullName>
    </submittedName>
</protein>
<dbReference type="SUPFAM" id="SSF56784">
    <property type="entry name" value="HAD-like"/>
    <property type="match status" value="1"/>
</dbReference>
<dbReference type="AlphaFoldDB" id="A0A182MS38"/>
<dbReference type="Proteomes" id="UP000075883">
    <property type="component" value="Unassembled WGS sequence"/>
</dbReference>
<dbReference type="VEuPathDB" id="VectorBase:ACUA024927"/>
<sequence>MSTFRGAIKRLNCDSKISAIFFDLDNTLIATRKADAKACSKVLGIRSAADCGIPVEQSSSGVVTVICCGVIFLREREKIYFNVFPTLARSKRRQHRALGGNVLHVTGTAGKLENSFPSVVVGISRENVLVRTVHDCTGI</sequence>
<dbReference type="EMBL" id="AXCM01000898">
    <property type="status" value="NOT_ANNOTATED_CDS"/>
    <property type="molecule type" value="Genomic_DNA"/>
</dbReference>